<evidence type="ECO:0000313" key="5">
    <source>
        <dbReference type="Proteomes" id="UP000235388"/>
    </source>
</evidence>
<accession>A0A2N5VHI4</accession>
<dbReference type="Proteomes" id="UP000235392">
    <property type="component" value="Unassembled WGS sequence"/>
</dbReference>
<dbReference type="EMBL" id="PGCI01000625">
    <property type="protein sequence ID" value="PLW23740.1"/>
    <property type="molecule type" value="Genomic_DNA"/>
</dbReference>
<reference evidence="5 6" key="1">
    <citation type="submission" date="2017-11" db="EMBL/GenBank/DDBJ databases">
        <title>De novo assembly and phasing of dikaryotic genomes from two isolates of Puccinia coronata f. sp. avenae, the causal agent of oat crown rust.</title>
        <authorList>
            <person name="Miller M.E."/>
            <person name="Zhang Y."/>
            <person name="Omidvar V."/>
            <person name="Sperschneider J."/>
            <person name="Schwessinger B."/>
            <person name="Raley C."/>
            <person name="Palmer J.M."/>
            <person name="Garnica D."/>
            <person name="Upadhyaya N."/>
            <person name="Rathjen J."/>
            <person name="Taylor J.M."/>
            <person name="Park R.F."/>
            <person name="Dodds P.N."/>
            <person name="Hirsch C.D."/>
            <person name="Kianian S.F."/>
            <person name="Figueroa M."/>
        </authorList>
    </citation>
    <scope>NUCLEOTIDE SEQUENCE [LARGE SCALE GENOMIC DNA]</scope>
    <source>
        <strain evidence="3">12NC29</strain>
        <strain evidence="4">12SD80</strain>
    </source>
</reference>
<feature type="region of interest" description="Disordered" evidence="1">
    <location>
        <begin position="1"/>
        <end position="162"/>
    </location>
</feature>
<organism evidence="4 6">
    <name type="scientific">Puccinia coronata f. sp. avenae</name>
    <dbReference type="NCBI Taxonomy" id="200324"/>
    <lineage>
        <taxon>Eukaryota</taxon>
        <taxon>Fungi</taxon>
        <taxon>Dikarya</taxon>
        <taxon>Basidiomycota</taxon>
        <taxon>Pucciniomycotina</taxon>
        <taxon>Pucciniomycetes</taxon>
        <taxon>Pucciniales</taxon>
        <taxon>Pucciniaceae</taxon>
        <taxon>Puccinia</taxon>
    </lineage>
</organism>
<evidence type="ECO:0000256" key="1">
    <source>
        <dbReference type="SAM" id="MobiDB-lite"/>
    </source>
</evidence>
<feature type="compositionally biased region" description="Basic and acidic residues" evidence="1">
    <location>
        <begin position="151"/>
        <end position="161"/>
    </location>
</feature>
<evidence type="ECO:0000313" key="2">
    <source>
        <dbReference type="EMBL" id="PLW23740.1"/>
    </source>
</evidence>
<evidence type="ECO:0000313" key="3">
    <source>
        <dbReference type="EMBL" id="PLW42116.1"/>
    </source>
</evidence>
<feature type="region of interest" description="Disordered" evidence="1">
    <location>
        <begin position="482"/>
        <end position="504"/>
    </location>
</feature>
<keyword evidence="5" id="KW-1185">Reference proteome</keyword>
<dbReference type="EMBL" id="PGCI01000016">
    <property type="protein sequence ID" value="PLW49445.1"/>
    <property type="molecule type" value="Genomic_DNA"/>
</dbReference>
<dbReference type="OrthoDB" id="2497777at2759"/>
<feature type="compositionally biased region" description="Polar residues" evidence="1">
    <location>
        <begin position="495"/>
        <end position="504"/>
    </location>
</feature>
<proteinExistence type="predicted"/>
<gene>
    <name evidence="3" type="ORF">PCANC_10970</name>
    <name evidence="4" type="ORF">PCASD_02000</name>
    <name evidence="2" type="ORF">PCASD_12629</name>
</gene>
<comment type="caution">
    <text evidence="4">The sequence shown here is derived from an EMBL/GenBank/DDBJ whole genome shotgun (WGS) entry which is preliminary data.</text>
</comment>
<evidence type="ECO:0000313" key="4">
    <source>
        <dbReference type="EMBL" id="PLW49445.1"/>
    </source>
</evidence>
<dbReference type="EMBL" id="PGCJ01000161">
    <property type="protein sequence ID" value="PLW42116.1"/>
    <property type="molecule type" value="Genomic_DNA"/>
</dbReference>
<feature type="compositionally biased region" description="Polar residues" evidence="1">
    <location>
        <begin position="135"/>
        <end position="145"/>
    </location>
</feature>
<protein>
    <submittedName>
        <fullName evidence="4">Uncharacterized protein</fullName>
    </submittedName>
</protein>
<dbReference type="AlphaFoldDB" id="A0A2N5VHI4"/>
<name>A0A2N5VHI4_9BASI</name>
<sequence length="504" mass="56809">MADSTKLMSTAKRIKQERHLAAPPVPGSRELRLGRGTGSRQSHASVAGLASPMRAAVSGLGNEKAGGTATQAPKDVDVKPTILHGRTAKDSRLPPVVSKPAKTDMTHVPNASLSSIKFKRNTARAKVETEDRMGSGSSSLATGQSRAHPIIKKEPEKENDQKVYQTKYSGSFQREPRFKEDPEFGRVVIENMPSVGSPSVEIDRTSDEVVEPANKRLKGMDSLKAQTKSRVPVSLVPRPDVVRPIPENTTTVEKPLGSKKLFAPFFDRKMRTLRSPLPLTIFNPKWQQAALAYEDEKRAEDEDSSDEEEGLFYRGYPYPDEIRQDFRSWTLNHRNLHATLRDVYQFKTFAEWMLLHKANADKIMESEGFMAALRYDIYVRANAFAFRMRLPNGAECVSDVSVFRQDIKHITSFQVHRFNELGCQDNPYLPGGARYGYDPYTGEREFQADLDEPLPSNRFARKRANSHNQFARNPRYHGRCYDPNFSYKRNRANSRRPSGSGSNA</sequence>
<dbReference type="Proteomes" id="UP000235388">
    <property type="component" value="Unassembled WGS sequence"/>
</dbReference>
<evidence type="ECO:0000313" key="6">
    <source>
        <dbReference type="Proteomes" id="UP000235392"/>
    </source>
</evidence>